<gene>
    <name evidence="1" type="ORF">AVDCRST_MAG54-1046</name>
</gene>
<evidence type="ECO:0000313" key="1">
    <source>
        <dbReference type="EMBL" id="CAA9231620.1"/>
    </source>
</evidence>
<reference evidence="1" key="1">
    <citation type="submission" date="2020-02" db="EMBL/GenBank/DDBJ databases">
        <authorList>
            <person name="Meier V. D."/>
        </authorList>
    </citation>
    <scope>NUCLEOTIDE SEQUENCE</scope>
    <source>
        <strain evidence="1">AVDCRST_MAG54</strain>
    </source>
</reference>
<organism evidence="1">
    <name type="scientific">uncultured Actinomycetospora sp</name>
    <dbReference type="NCBI Taxonomy" id="1135996"/>
    <lineage>
        <taxon>Bacteria</taxon>
        <taxon>Bacillati</taxon>
        <taxon>Actinomycetota</taxon>
        <taxon>Actinomycetes</taxon>
        <taxon>Pseudonocardiales</taxon>
        <taxon>Pseudonocardiaceae</taxon>
        <taxon>Actinomycetospora</taxon>
        <taxon>environmental samples</taxon>
    </lineage>
</organism>
<dbReference type="AlphaFoldDB" id="A0A6J4HRB8"/>
<sequence>MTEIDVEPPPLPSPEDAAAELARRTGALTHDVAVVLG</sequence>
<name>A0A6J4HRB8_9PSEU</name>
<protein>
    <submittedName>
        <fullName evidence="1">Uncharacterized protein</fullName>
    </submittedName>
</protein>
<dbReference type="EMBL" id="CADCTH010000141">
    <property type="protein sequence ID" value="CAA9231620.1"/>
    <property type="molecule type" value="Genomic_DNA"/>
</dbReference>
<accession>A0A6J4HRB8</accession>
<proteinExistence type="predicted"/>